<evidence type="ECO:0000259" key="3">
    <source>
        <dbReference type="SMART" id="SM01217"/>
    </source>
</evidence>
<gene>
    <name evidence="4" type="ORF">ABID29_000546</name>
</gene>
<dbReference type="GO" id="GO:0008422">
    <property type="term" value="F:beta-glucosidase activity"/>
    <property type="evidence" value="ECO:0007669"/>
    <property type="project" value="UniProtKB-EC"/>
</dbReference>
<evidence type="ECO:0000313" key="5">
    <source>
        <dbReference type="Proteomes" id="UP001549122"/>
    </source>
</evidence>
<keyword evidence="4" id="KW-0326">Glycosidase</keyword>
<evidence type="ECO:0000256" key="2">
    <source>
        <dbReference type="ARBA" id="ARBA00022801"/>
    </source>
</evidence>
<dbReference type="EC" id="3.2.1.21" evidence="4"/>
<dbReference type="Pfam" id="PF14310">
    <property type="entry name" value="Fn3-like"/>
    <property type="match status" value="1"/>
</dbReference>
<dbReference type="Gene3D" id="3.20.20.300">
    <property type="entry name" value="Glycoside hydrolase, family 3, N-terminal domain"/>
    <property type="match status" value="1"/>
</dbReference>
<dbReference type="PANTHER" id="PTHR42715:SF10">
    <property type="entry name" value="BETA-GLUCOSIDASE"/>
    <property type="match status" value="1"/>
</dbReference>
<dbReference type="InterPro" id="IPR036962">
    <property type="entry name" value="Glyco_hydro_3_N_sf"/>
</dbReference>
<comment type="similarity">
    <text evidence="1">Belongs to the glycosyl hydrolase 3 family.</text>
</comment>
<dbReference type="InterPro" id="IPR002772">
    <property type="entry name" value="Glyco_hydro_3_C"/>
</dbReference>
<dbReference type="Pfam" id="PF00933">
    <property type="entry name" value="Glyco_hydro_3"/>
    <property type="match status" value="1"/>
</dbReference>
<dbReference type="EMBL" id="JBEPLO010000004">
    <property type="protein sequence ID" value="MET3557436.1"/>
    <property type="molecule type" value="Genomic_DNA"/>
</dbReference>
<dbReference type="Gene3D" id="3.40.50.1700">
    <property type="entry name" value="Glycoside hydrolase family 3 C-terminal domain"/>
    <property type="match status" value="1"/>
</dbReference>
<dbReference type="InterPro" id="IPR036881">
    <property type="entry name" value="Glyco_hydro_3_C_sf"/>
</dbReference>
<dbReference type="SUPFAM" id="SSF51445">
    <property type="entry name" value="(Trans)glycosidases"/>
    <property type="match status" value="1"/>
</dbReference>
<proteinExistence type="inferred from homology"/>
<protein>
    <submittedName>
        <fullName evidence="4">Beta-glucosidase</fullName>
        <ecNumber evidence="4">3.2.1.21</ecNumber>
    </submittedName>
</protein>
<dbReference type="InterPro" id="IPR026891">
    <property type="entry name" value="Fn3-like"/>
</dbReference>
<dbReference type="InterPro" id="IPR001764">
    <property type="entry name" value="Glyco_hydro_3_N"/>
</dbReference>
<accession>A0ABV2FFW3</accession>
<dbReference type="Gene3D" id="2.60.40.10">
    <property type="entry name" value="Immunoglobulins"/>
    <property type="match status" value="1"/>
</dbReference>
<dbReference type="Proteomes" id="UP001549122">
    <property type="component" value="Unassembled WGS sequence"/>
</dbReference>
<keyword evidence="2 4" id="KW-0378">Hydrolase</keyword>
<dbReference type="InterPro" id="IPR050288">
    <property type="entry name" value="Cellulose_deg_GH3"/>
</dbReference>
<reference evidence="4 5" key="1">
    <citation type="submission" date="2024-06" db="EMBL/GenBank/DDBJ databases">
        <title>Genomic Encyclopedia of Type Strains, Phase IV (KMG-IV): sequencing the most valuable type-strain genomes for metagenomic binning, comparative biology and taxonomic classification.</title>
        <authorList>
            <person name="Goeker M."/>
        </authorList>
    </citation>
    <scope>NUCLEOTIDE SEQUENCE [LARGE SCALE GENOMIC DNA]</scope>
    <source>
        <strain evidence="4 5">DSM 28303</strain>
    </source>
</reference>
<dbReference type="SUPFAM" id="SSF52279">
    <property type="entry name" value="Beta-D-glucan exohydrolase, C-terminal domain"/>
    <property type="match status" value="1"/>
</dbReference>
<dbReference type="PRINTS" id="PR00133">
    <property type="entry name" value="GLHYDRLASE3"/>
</dbReference>
<dbReference type="Pfam" id="PF01915">
    <property type="entry name" value="Glyco_hydro_3_C"/>
    <property type="match status" value="1"/>
</dbReference>
<dbReference type="RefSeq" id="WP_354364218.1">
    <property type="nucleotide sequence ID" value="NZ_JBEPLO010000004.1"/>
</dbReference>
<dbReference type="InterPro" id="IPR013783">
    <property type="entry name" value="Ig-like_fold"/>
</dbReference>
<evidence type="ECO:0000256" key="1">
    <source>
        <dbReference type="ARBA" id="ARBA00005336"/>
    </source>
</evidence>
<dbReference type="InterPro" id="IPR017853">
    <property type="entry name" value="GH"/>
</dbReference>
<sequence>MGTGKEICSKMTLEEKAGLCSGADFWHLKGLERLGIPSVMVSDGPHGLRKQDMVADHLGINDSIPAVCFPAACCTAGSFDRELLKQMGKVIGEECLAEEVSVILGPGMNIKRSPLCGRNFEYFSEDPYLTGELAKAFVQGAQGCGVATSPKHFAVNNQEAWRMSISAEVDEQTLREIYLPAFETVVKEAQPKTIMASYNRINGVYASEHHRLLTEILRDEWGFDGYVMSDWGAVDRRVEALKAGLDLEMPSSNGINDAEIVQAVKDGRLEEAVLDQAVERILTVILDYTSRYQAVVWDKEKDHAEARRIAEESAVLLKNEGVLPLNSQQKIAFIGEFAKAPRFQGGGSSHINAFKVSNALDAVSGLGNVHFAQGYRLEEGTEEQLIAEAVTLAANSDVAVVFAGLPESYESEGYDRQHIDLPSNQNALIEAVAAANPKTVVVLHNGSVVAMPWANQVAGILEMYLAGQAIGEATVNLLYGKVNPSGRLAETFPYQLEDNPSHLNFPGDGDKVQYKEGLFVGYRYYDKKKMDVQFPFGYGLSYTTFSYQDLKVSHTTCQDTDQVEVSVRVTNSGNRAGKEVIQLYVNRQVDSSLRPVRELKGFEKIALGPGESKEVTFTLTKRSFAEYNTLLEDWYVPSGDYVIEIGKDSRTIVLSQNISVKSSQVLPFVIHRNTTLGELMENPKTRAWTEGLKRKIDAFFHPDGVDQDDAVSDDIGDSIFKNMPLRGVLPFVEMTSDELDDVIKELNEQI</sequence>
<comment type="caution">
    <text evidence="4">The sequence shown here is derived from an EMBL/GenBank/DDBJ whole genome shotgun (WGS) entry which is preliminary data.</text>
</comment>
<evidence type="ECO:0000313" key="4">
    <source>
        <dbReference type="EMBL" id="MET3557436.1"/>
    </source>
</evidence>
<dbReference type="SMART" id="SM01217">
    <property type="entry name" value="Fn3_like"/>
    <property type="match status" value="1"/>
</dbReference>
<dbReference type="PANTHER" id="PTHR42715">
    <property type="entry name" value="BETA-GLUCOSIDASE"/>
    <property type="match status" value="1"/>
</dbReference>
<keyword evidence="5" id="KW-1185">Reference proteome</keyword>
<name>A0ABV2FFW3_9STRE</name>
<organism evidence="4 5">
    <name type="scientific">Streptococcus rupicaprae</name>
    <dbReference type="NCBI Taxonomy" id="759619"/>
    <lineage>
        <taxon>Bacteria</taxon>
        <taxon>Bacillati</taxon>
        <taxon>Bacillota</taxon>
        <taxon>Bacilli</taxon>
        <taxon>Lactobacillales</taxon>
        <taxon>Streptococcaceae</taxon>
        <taxon>Streptococcus</taxon>
    </lineage>
</organism>
<feature type="domain" description="Fibronectin type III-like" evidence="3">
    <location>
        <begin position="579"/>
        <end position="649"/>
    </location>
</feature>